<evidence type="ECO:0000259" key="8">
    <source>
        <dbReference type="PROSITE" id="PS51007"/>
    </source>
</evidence>
<dbReference type="InterPro" id="IPR023929">
    <property type="entry name" value="MbnH-like"/>
</dbReference>
<dbReference type="PROSITE" id="PS51257">
    <property type="entry name" value="PROKAR_LIPOPROTEIN"/>
    <property type="match status" value="1"/>
</dbReference>
<sequence length="400" mass="44216">MRKRHLRAGIRRPVIGVALLIMLTGCLEQSQTTVDDQGARVSGFDWGLPDHIPLPREPEDNPMTEAKFQLGRHLFYDSRLSSNGTISCSSCHHQDKAFSDGLAQASGATGERHPRNSQALVNVAWNNTLTWANPSLGTIEKQIMIPLFGDAPIEHGLNEGNHEQVLRSLQVEPEYARLFAEAFPDQSDALFSDQAWDNVVKALASFVRGLVSFDSDFDRGELSAEALRGERLFNSERLECFHCHAGYNFTDATTDRLTSFNTLLFHNTGLYNIDGLGAYPEPNTGRHEVTGNASHMGQFRAPSLRNVALTAPYNHDGSVDTLEDVIRNYAAGGRLEVASPHPGDGRMNPYKDGFIVSFSITESEIQDLVAFLESLTDQAFISNPRFSNPWPDSANKDLTP</sequence>
<name>A0ABS6A433_9GAMM</name>
<keyword evidence="2 7" id="KW-0479">Metal-binding</keyword>
<feature type="domain" description="Cytochrome c" evidence="8">
    <location>
        <begin position="224"/>
        <end position="376"/>
    </location>
</feature>
<keyword evidence="4" id="KW-0574">Periplasm</keyword>
<evidence type="ECO:0000256" key="7">
    <source>
        <dbReference type="PROSITE-ProRule" id="PRU00433"/>
    </source>
</evidence>
<organism evidence="9 10">
    <name type="scientific">Marinobacter salexigens</name>
    <dbReference type="NCBI Taxonomy" id="1925763"/>
    <lineage>
        <taxon>Bacteria</taxon>
        <taxon>Pseudomonadati</taxon>
        <taxon>Pseudomonadota</taxon>
        <taxon>Gammaproteobacteria</taxon>
        <taxon>Pseudomonadales</taxon>
        <taxon>Marinobacteraceae</taxon>
        <taxon>Marinobacter</taxon>
    </lineage>
</organism>
<keyword evidence="10" id="KW-1185">Reference proteome</keyword>
<evidence type="ECO:0000256" key="3">
    <source>
        <dbReference type="ARBA" id="ARBA00022729"/>
    </source>
</evidence>
<dbReference type="InterPro" id="IPR004852">
    <property type="entry name" value="Di-haem_cyt_c_peroxidsae"/>
</dbReference>
<keyword evidence="6 7" id="KW-0408">Iron</keyword>
<dbReference type="InterPro" id="IPR009056">
    <property type="entry name" value="Cyt_c-like_dom"/>
</dbReference>
<dbReference type="EMBL" id="JAHKPV010000001">
    <property type="protein sequence ID" value="MBU2872906.1"/>
    <property type="molecule type" value="Genomic_DNA"/>
</dbReference>
<evidence type="ECO:0000256" key="6">
    <source>
        <dbReference type="ARBA" id="ARBA00023004"/>
    </source>
</evidence>
<comment type="caution">
    <text evidence="9">The sequence shown here is derived from an EMBL/GenBank/DDBJ whole genome shotgun (WGS) entry which is preliminary data.</text>
</comment>
<dbReference type="Proteomes" id="UP000753376">
    <property type="component" value="Unassembled WGS sequence"/>
</dbReference>
<dbReference type="PIRSF" id="PIRSF000294">
    <property type="entry name" value="Cytochrome-c_peroxidase"/>
    <property type="match status" value="1"/>
</dbReference>
<gene>
    <name evidence="9" type="ORF">KO508_02710</name>
</gene>
<reference evidence="9 10" key="1">
    <citation type="submission" date="2021-05" db="EMBL/GenBank/DDBJ databases">
        <title>Draft genomes of bacteria isolated from model marine particles.</title>
        <authorList>
            <person name="Datta M.S."/>
            <person name="Schwartzman J.A."/>
            <person name="Enke T.N."/>
            <person name="Saavedra J."/>
            <person name="Cermak N."/>
            <person name="Cordero O.X."/>
        </authorList>
    </citation>
    <scope>NUCLEOTIDE SEQUENCE [LARGE SCALE GENOMIC DNA]</scope>
    <source>
        <strain evidence="9 10">D2M19</strain>
    </source>
</reference>
<dbReference type="InterPro" id="IPR026259">
    <property type="entry name" value="MauG/Cytc_peroxidase"/>
</dbReference>
<keyword evidence="3" id="KW-0732">Signal</keyword>
<dbReference type="PROSITE" id="PS51007">
    <property type="entry name" value="CYTC"/>
    <property type="match status" value="1"/>
</dbReference>
<evidence type="ECO:0000256" key="2">
    <source>
        <dbReference type="ARBA" id="ARBA00022723"/>
    </source>
</evidence>
<protein>
    <submittedName>
        <fullName evidence="9">Di-heme enzyme</fullName>
    </submittedName>
</protein>
<dbReference type="RefSeq" id="WP_216006789.1">
    <property type="nucleotide sequence ID" value="NZ_JAHKPV010000001.1"/>
</dbReference>
<keyword evidence="7" id="KW-0349">Heme</keyword>
<evidence type="ECO:0000313" key="10">
    <source>
        <dbReference type="Proteomes" id="UP000753376"/>
    </source>
</evidence>
<evidence type="ECO:0000313" key="9">
    <source>
        <dbReference type="EMBL" id="MBU2872906.1"/>
    </source>
</evidence>
<proteinExistence type="predicted"/>
<evidence type="ECO:0000256" key="5">
    <source>
        <dbReference type="ARBA" id="ARBA00023002"/>
    </source>
</evidence>
<evidence type="ECO:0000256" key="1">
    <source>
        <dbReference type="ARBA" id="ARBA00004418"/>
    </source>
</evidence>
<evidence type="ECO:0000256" key="4">
    <source>
        <dbReference type="ARBA" id="ARBA00022764"/>
    </source>
</evidence>
<dbReference type="InterPro" id="IPR051395">
    <property type="entry name" value="Cytochrome_c_Peroxidase/MauG"/>
</dbReference>
<dbReference type="PANTHER" id="PTHR30600">
    <property type="entry name" value="CYTOCHROME C PEROXIDASE-RELATED"/>
    <property type="match status" value="1"/>
</dbReference>
<accession>A0ABS6A433</accession>
<dbReference type="PANTHER" id="PTHR30600:SF14">
    <property type="entry name" value="CYTOCHROME C PEROXIDASE"/>
    <property type="match status" value="1"/>
</dbReference>
<keyword evidence="5" id="KW-0560">Oxidoreductase</keyword>
<dbReference type="Pfam" id="PF03150">
    <property type="entry name" value="CCP_MauG"/>
    <property type="match status" value="1"/>
</dbReference>
<dbReference type="NCBIfam" id="TIGR04039">
    <property type="entry name" value="MXAN_0977_Heme2"/>
    <property type="match status" value="1"/>
</dbReference>
<comment type="subcellular location">
    <subcellularLocation>
        <location evidence="1">Periplasm</location>
    </subcellularLocation>
</comment>